<evidence type="ECO:0000256" key="1">
    <source>
        <dbReference type="ARBA" id="ARBA00022801"/>
    </source>
</evidence>
<dbReference type="InterPro" id="IPR012338">
    <property type="entry name" value="Beta-lactam/transpept-like"/>
</dbReference>
<dbReference type="PANTHER" id="PTHR43283:SF11">
    <property type="entry name" value="BETA-LACTAMASE-RELATED DOMAIN-CONTAINING PROTEIN"/>
    <property type="match status" value="1"/>
</dbReference>
<dbReference type="SUPFAM" id="SSF56601">
    <property type="entry name" value="beta-lactamase/transpeptidase-like"/>
    <property type="match status" value="1"/>
</dbReference>
<keyword evidence="4" id="KW-1185">Reference proteome</keyword>
<name>A0A562SYL1_CHIJA</name>
<proteinExistence type="predicted"/>
<sequence length="377" mass="40823">MLCAGLVIAAGLGISSCKKDLPIKSNDKVFKVALFKQGLQEQLAGARGYQFIINQDGRWVDSAVYGIGGFDRAGNTFPAMVESEVNIASVTKTFTAVAALKLLAQNGLTIEDQIADWLPEKWSKNSAITTLKFRELLTHSSGIYEGGTSWSSLKNVVGGPLDGPKIDTYANANLALFRAMIPKLADKNTFSIKENELSADAFDQWMQDEYVKRMNSLVFNPAGTSAVCVPDPKKTTNMLMNEAPESLAGYTEGDWTPFSGGGGFFMSTVQMARMMAYLVHSDAVIDDATRAIMDTQRPGKYRIGWNRIFAVTGGTALAHGGGLTRPANGMDVSLQTMIVKLPNKVELALSINSMPKGVPRPINTIVQTAYNNAWVTE</sequence>
<evidence type="ECO:0000313" key="4">
    <source>
        <dbReference type="Proteomes" id="UP000316778"/>
    </source>
</evidence>
<dbReference type="GO" id="GO:0016787">
    <property type="term" value="F:hydrolase activity"/>
    <property type="evidence" value="ECO:0007669"/>
    <property type="project" value="UniProtKB-KW"/>
</dbReference>
<dbReference type="Proteomes" id="UP000316778">
    <property type="component" value="Unassembled WGS sequence"/>
</dbReference>
<comment type="caution">
    <text evidence="3">The sequence shown here is derived from an EMBL/GenBank/DDBJ whole genome shotgun (WGS) entry which is preliminary data.</text>
</comment>
<gene>
    <name evidence="3" type="ORF">LX66_3639</name>
</gene>
<dbReference type="Gene3D" id="3.40.710.10">
    <property type="entry name" value="DD-peptidase/beta-lactamase superfamily"/>
    <property type="match status" value="1"/>
</dbReference>
<dbReference type="Pfam" id="PF00144">
    <property type="entry name" value="Beta-lactamase"/>
    <property type="match status" value="1"/>
</dbReference>
<keyword evidence="1" id="KW-0378">Hydrolase</keyword>
<dbReference type="InterPro" id="IPR001466">
    <property type="entry name" value="Beta-lactam-related"/>
</dbReference>
<evidence type="ECO:0000259" key="2">
    <source>
        <dbReference type="Pfam" id="PF00144"/>
    </source>
</evidence>
<evidence type="ECO:0000313" key="3">
    <source>
        <dbReference type="EMBL" id="TWI86382.1"/>
    </source>
</evidence>
<dbReference type="InterPro" id="IPR050789">
    <property type="entry name" value="Diverse_Enzym_Activities"/>
</dbReference>
<organism evidence="3 4">
    <name type="scientific">Chitinophaga japonensis</name>
    <name type="common">Flexibacter japonensis</name>
    <dbReference type="NCBI Taxonomy" id="104662"/>
    <lineage>
        <taxon>Bacteria</taxon>
        <taxon>Pseudomonadati</taxon>
        <taxon>Bacteroidota</taxon>
        <taxon>Chitinophagia</taxon>
        <taxon>Chitinophagales</taxon>
        <taxon>Chitinophagaceae</taxon>
        <taxon>Chitinophaga</taxon>
    </lineage>
</organism>
<accession>A0A562SYL1</accession>
<feature type="domain" description="Beta-lactamase-related" evidence="2">
    <location>
        <begin position="40"/>
        <end position="344"/>
    </location>
</feature>
<protein>
    <submittedName>
        <fullName evidence="3">CubicO group peptidase (Beta-lactamase class C family)</fullName>
    </submittedName>
</protein>
<reference evidence="3 4" key="1">
    <citation type="journal article" date="2013" name="Stand. Genomic Sci.">
        <title>Genomic Encyclopedia of Type Strains, Phase I: The one thousand microbial genomes (KMG-I) project.</title>
        <authorList>
            <person name="Kyrpides N.C."/>
            <person name="Woyke T."/>
            <person name="Eisen J.A."/>
            <person name="Garrity G."/>
            <person name="Lilburn T.G."/>
            <person name="Beck B.J."/>
            <person name="Whitman W.B."/>
            <person name="Hugenholtz P."/>
            <person name="Klenk H.P."/>
        </authorList>
    </citation>
    <scope>NUCLEOTIDE SEQUENCE [LARGE SCALE GENOMIC DNA]</scope>
    <source>
        <strain evidence="3 4">DSM 13484</strain>
    </source>
</reference>
<dbReference type="PANTHER" id="PTHR43283">
    <property type="entry name" value="BETA-LACTAMASE-RELATED"/>
    <property type="match status" value="1"/>
</dbReference>
<dbReference type="EMBL" id="VLLG01000004">
    <property type="protein sequence ID" value="TWI86382.1"/>
    <property type="molecule type" value="Genomic_DNA"/>
</dbReference>
<dbReference type="AlphaFoldDB" id="A0A562SYL1"/>